<evidence type="ECO:0000313" key="3">
    <source>
        <dbReference type="EMBL" id="MEP0947485.1"/>
    </source>
</evidence>
<accession>A0ABV0K3X2</accession>
<dbReference type="PANTHER" id="PTHR48104:SF30">
    <property type="entry name" value="METACASPASE-1"/>
    <property type="match status" value="1"/>
</dbReference>
<name>A0ABV0K3X2_9CYAN</name>
<dbReference type="RefSeq" id="WP_190702496.1">
    <property type="nucleotide sequence ID" value="NZ_JAMPKX010000004.1"/>
</dbReference>
<dbReference type="InterPro" id="IPR006311">
    <property type="entry name" value="TAT_signal"/>
</dbReference>
<dbReference type="PANTHER" id="PTHR48104">
    <property type="entry name" value="METACASPASE-4"/>
    <property type="match status" value="1"/>
</dbReference>
<feature type="domain" description="Peptidase C14 caspase" evidence="2">
    <location>
        <begin position="43"/>
        <end position="302"/>
    </location>
</feature>
<dbReference type="Gene3D" id="3.40.50.1460">
    <property type="match status" value="1"/>
</dbReference>
<sequence>MTLKRRAFLQQASLALGALGVGGTAWLTTYSRYQEALAKPARRRLALLIGINAYPDRALDPDVAQDIALKGCVTDVELQRQLLVHRFGFQSADVVTVINEEATRANILTAIDEHLVQQAQADDVVLLHFSGYGSQVRVVGAEASNALQAAWVTVDSRLPSEANPVLGDLLEAEIIAQLKPLATANLTTVIDAGSQDAGYLRWGNSRVRSRPTVPTGMVSSPTEISSLPLDAPWPGLVLRAADVGRLVLESHWDGFSAGVFTYALTQSLWETEPDSTAKVLIQRAGSRLQRWVGADQQPGLSDRLPPYTGPTTYSLTPQLPPAAGVLLSRSDERPLTAWLGGVPPQVLRYLQPGSRLMAEADGAAVLLRLESRTGLKAVVRPLESEVSPPAIAHQPLFEQVRRLPQTIDLIVALDSQLKRVERVDATSALSSIPLVTSVTAGEKAADCLFGRLPTGPAPTLTAALPNAGEALPKLDSDARGASQGGEHPAESSYGLFAPNRTLLPGTMLAKEEAVKTTVNRLTPYLQTLLALKLVRLTENHAASQVGAAALLEAVQPKPMPLLVQLTERSSAVTWPLTIRQAQRSATDDPIMLPRDGRIGYRLANTSTEILHLLWISFDSRGECNALVTLPDAIAADGAEVPPAAMPLSPGQLISIPADGAGWAMPGVATWVEAYVILSTQPLDQCLAVLGDDPPSLATGFRPVPQPLRLAQALLQDLSTSSDEEKKPDPDYYALHHDRWATLSFRYAIA</sequence>
<dbReference type="PIRSF" id="PIRSF007398">
    <property type="entry name" value="Sll0148_caspase"/>
    <property type="match status" value="1"/>
</dbReference>
<dbReference type="InterPro" id="IPR029030">
    <property type="entry name" value="Caspase-like_dom_sf"/>
</dbReference>
<dbReference type="InterPro" id="IPR050452">
    <property type="entry name" value="Metacaspase"/>
</dbReference>
<organism evidence="3 4">
    <name type="scientific">Leptolyngbya subtilissima DQ-A4</name>
    <dbReference type="NCBI Taxonomy" id="2933933"/>
    <lineage>
        <taxon>Bacteria</taxon>
        <taxon>Bacillati</taxon>
        <taxon>Cyanobacteriota</taxon>
        <taxon>Cyanophyceae</taxon>
        <taxon>Leptolyngbyales</taxon>
        <taxon>Leptolyngbyaceae</taxon>
        <taxon>Leptolyngbya group</taxon>
        <taxon>Leptolyngbya</taxon>
    </lineage>
</organism>
<evidence type="ECO:0000256" key="1">
    <source>
        <dbReference type="SAM" id="MobiDB-lite"/>
    </source>
</evidence>
<dbReference type="Proteomes" id="UP001482513">
    <property type="component" value="Unassembled WGS sequence"/>
</dbReference>
<dbReference type="EMBL" id="JAMPKX010000004">
    <property type="protein sequence ID" value="MEP0947485.1"/>
    <property type="molecule type" value="Genomic_DNA"/>
</dbReference>
<dbReference type="InterPro" id="IPR011189">
    <property type="entry name" value="UCP_caspase_lke"/>
</dbReference>
<dbReference type="PROSITE" id="PS51318">
    <property type="entry name" value="TAT"/>
    <property type="match status" value="1"/>
</dbReference>
<gene>
    <name evidence="3" type="ORF">NC992_11435</name>
</gene>
<evidence type="ECO:0000313" key="4">
    <source>
        <dbReference type="Proteomes" id="UP001482513"/>
    </source>
</evidence>
<protein>
    <submittedName>
        <fullName evidence="3">Caspase family protein</fullName>
    </submittedName>
</protein>
<feature type="region of interest" description="Disordered" evidence="1">
    <location>
        <begin position="471"/>
        <end position="496"/>
    </location>
</feature>
<keyword evidence="4" id="KW-1185">Reference proteome</keyword>
<dbReference type="Pfam" id="PF00656">
    <property type="entry name" value="Peptidase_C14"/>
    <property type="match status" value="1"/>
</dbReference>
<dbReference type="InterPro" id="IPR011600">
    <property type="entry name" value="Pept_C14_caspase"/>
</dbReference>
<comment type="caution">
    <text evidence="3">The sequence shown here is derived from an EMBL/GenBank/DDBJ whole genome shotgun (WGS) entry which is preliminary data.</text>
</comment>
<dbReference type="SUPFAM" id="SSF52129">
    <property type="entry name" value="Caspase-like"/>
    <property type="match status" value="1"/>
</dbReference>
<proteinExistence type="predicted"/>
<evidence type="ECO:0000259" key="2">
    <source>
        <dbReference type="Pfam" id="PF00656"/>
    </source>
</evidence>
<reference evidence="3 4" key="1">
    <citation type="submission" date="2022-04" db="EMBL/GenBank/DDBJ databases">
        <title>Positive selection, recombination, and allopatry shape intraspecific diversity of widespread and dominant cyanobacteria.</title>
        <authorList>
            <person name="Wei J."/>
            <person name="Shu W."/>
            <person name="Hu C."/>
        </authorList>
    </citation>
    <scope>NUCLEOTIDE SEQUENCE [LARGE SCALE GENOMIC DNA]</scope>
    <source>
        <strain evidence="3 4">DQ-A4</strain>
    </source>
</reference>